<dbReference type="RefSeq" id="WP_146311080.1">
    <property type="nucleotide sequence ID" value="NZ_VOHE01000002.1"/>
</dbReference>
<proteinExistence type="predicted"/>
<gene>
    <name evidence="2" type="ORF">FQY79_04090</name>
</gene>
<evidence type="ECO:0000313" key="3">
    <source>
        <dbReference type="Proteomes" id="UP000315949"/>
    </source>
</evidence>
<keyword evidence="1" id="KW-0812">Transmembrane</keyword>
<comment type="caution">
    <text evidence="2">The sequence shown here is derived from an EMBL/GenBank/DDBJ whole genome shotgun (WGS) entry which is preliminary data.</text>
</comment>
<accession>A0A5C5U464</accession>
<dbReference type="Pfam" id="PF19661">
    <property type="entry name" value="DUF6164"/>
    <property type="match status" value="1"/>
</dbReference>
<dbReference type="EMBL" id="VOHE01000002">
    <property type="protein sequence ID" value="TWT20529.1"/>
    <property type="molecule type" value="Genomic_DNA"/>
</dbReference>
<sequence>MAKLLLNLRHVPDDEADEVRALLDAARIGYYETRPGPLGISAGGIWIRDDDEFPAAKQRMARYQAERAQRARAERAQALRDGTAETFLGIARAQPLRVALVLLAIALLLGLMALPAFLIWR</sequence>
<keyword evidence="1" id="KW-1133">Transmembrane helix</keyword>
<evidence type="ECO:0000313" key="2">
    <source>
        <dbReference type="EMBL" id="TWT20529.1"/>
    </source>
</evidence>
<dbReference type="AlphaFoldDB" id="A0A5C5U464"/>
<evidence type="ECO:0000256" key="1">
    <source>
        <dbReference type="SAM" id="Phobius"/>
    </source>
</evidence>
<keyword evidence="1" id="KW-0472">Membrane</keyword>
<name>A0A5C5U464_9GAMM</name>
<protein>
    <recommendedName>
        <fullName evidence="4">Transmembrane protein</fullName>
    </recommendedName>
</protein>
<reference evidence="2 3" key="1">
    <citation type="submission" date="2019-07" db="EMBL/GenBank/DDBJ databases">
        <title>Luteimonas sp. YD-1 nov., isolated from acidic soil.</title>
        <authorList>
            <person name="Zhou J."/>
        </authorList>
    </citation>
    <scope>NUCLEOTIDE SEQUENCE [LARGE SCALE GENOMIC DNA]</scope>
    <source>
        <strain evidence="2 3">YD-1</strain>
    </source>
</reference>
<keyword evidence="3" id="KW-1185">Reference proteome</keyword>
<feature type="transmembrane region" description="Helical" evidence="1">
    <location>
        <begin position="98"/>
        <end position="120"/>
    </location>
</feature>
<dbReference type="InterPro" id="IPR046162">
    <property type="entry name" value="DUF6164"/>
</dbReference>
<dbReference type="OrthoDB" id="5569385at2"/>
<organism evidence="2 3">
    <name type="scientific">Luteimonas wenzhouensis</name>
    <dbReference type="NCBI Taxonomy" id="2599615"/>
    <lineage>
        <taxon>Bacteria</taxon>
        <taxon>Pseudomonadati</taxon>
        <taxon>Pseudomonadota</taxon>
        <taxon>Gammaproteobacteria</taxon>
        <taxon>Lysobacterales</taxon>
        <taxon>Lysobacteraceae</taxon>
        <taxon>Luteimonas</taxon>
    </lineage>
</organism>
<dbReference type="Proteomes" id="UP000315949">
    <property type="component" value="Unassembled WGS sequence"/>
</dbReference>
<evidence type="ECO:0008006" key="4">
    <source>
        <dbReference type="Google" id="ProtNLM"/>
    </source>
</evidence>